<feature type="transmembrane region" description="Helical" evidence="1">
    <location>
        <begin position="50"/>
        <end position="70"/>
    </location>
</feature>
<accession>A0ABT6KTL4</accession>
<proteinExistence type="predicted"/>
<name>A0ABT6KTL4_9MYCO</name>
<evidence type="ECO:0000313" key="2">
    <source>
        <dbReference type="EMBL" id="MDH6193984.1"/>
    </source>
</evidence>
<dbReference type="EMBL" id="JARXVE010000001">
    <property type="protein sequence ID" value="MDH6193984.1"/>
    <property type="molecule type" value="Genomic_DNA"/>
</dbReference>
<gene>
    <name evidence="2" type="ORF">M2272_000605</name>
</gene>
<protein>
    <submittedName>
        <fullName evidence="2">Uncharacterized protein</fullName>
    </submittedName>
</protein>
<sequence>MSTPTQPAVTRAFARVLGPFFTIVSATVVARSTDMPKLLSEFDSSAVWPWVTGAFVLMAGIVVVALHPHWKGAPAVIVSLLGWIMVARGILLMAFPNFFMSIANRTIGAEGVWRAVFAILVLVGLYLTYVGWIGRPQLTVSPGESPAPDLPRAA</sequence>
<keyword evidence="1" id="KW-0812">Transmembrane</keyword>
<comment type="caution">
    <text evidence="2">The sequence shown here is derived from an EMBL/GenBank/DDBJ whole genome shotgun (WGS) entry which is preliminary data.</text>
</comment>
<feature type="transmembrane region" description="Helical" evidence="1">
    <location>
        <begin position="76"/>
        <end position="99"/>
    </location>
</feature>
<keyword evidence="3" id="KW-1185">Reference proteome</keyword>
<keyword evidence="1" id="KW-1133">Transmembrane helix</keyword>
<feature type="transmembrane region" description="Helical" evidence="1">
    <location>
        <begin position="12"/>
        <end position="30"/>
    </location>
</feature>
<organism evidence="2 3">
    <name type="scientific">Mycolicibacterium frederiksbergense</name>
    <dbReference type="NCBI Taxonomy" id="117567"/>
    <lineage>
        <taxon>Bacteria</taxon>
        <taxon>Bacillati</taxon>
        <taxon>Actinomycetota</taxon>
        <taxon>Actinomycetes</taxon>
        <taxon>Mycobacteriales</taxon>
        <taxon>Mycobacteriaceae</taxon>
        <taxon>Mycolicibacterium</taxon>
    </lineage>
</organism>
<keyword evidence="1" id="KW-0472">Membrane</keyword>
<dbReference type="RefSeq" id="WP_280830644.1">
    <property type="nucleotide sequence ID" value="NZ_JARXVE010000001.1"/>
</dbReference>
<evidence type="ECO:0000256" key="1">
    <source>
        <dbReference type="SAM" id="Phobius"/>
    </source>
</evidence>
<reference evidence="2 3" key="1">
    <citation type="submission" date="2023-04" db="EMBL/GenBank/DDBJ databases">
        <title>Forest soil microbial communities from Buena Vista Peninsula, Colon Province, Panama.</title>
        <authorList>
            <person name="Bouskill N."/>
        </authorList>
    </citation>
    <scope>NUCLEOTIDE SEQUENCE [LARGE SCALE GENOMIC DNA]</scope>
    <source>
        <strain evidence="2 3">AC80</strain>
    </source>
</reference>
<feature type="transmembrane region" description="Helical" evidence="1">
    <location>
        <begin position="111"/>
        <end position="132"/>
    </location>
</feature>
<evidence type="ECO:0000313" key="3">
    <source>
        <dbReference type="Proteomes" id="UP001160130"/>
    </source>
</evidence>
<dbReference type="Proteomes" id="UP001160130">
    <property type="component" value="Unassembled WGS sequence"/>
</dbReference>